<organism evidence="1 2">
    <name type="scientific">Gossypium arboreum</name>
    <name type="common">Tree cotton</name>
    <name type="synonym">Gossypium nanking</name>
    <dbReference type="NCBI Taxonomy" id="29729"/>
    <lineage>
        <taxon>Eukaryota</taxon>
        <taxon>Viridiplantae</taxon>
        <taxon>Streptophyta</taxon>
        <taxon>Embryophyta</taxon>
        <taxon>Tracheophyta</taxon>
        <taxon>Spermatophyta</taxon>
        <taxon>Magnoliopsida</taxon>
        <taxon>eudicotyledons</taxon>
        <taxon>Gunneridae</taxon>
        <taxon>Pentapetalae</taxon>
        <taxon>rosids</taxon>
        <taxon>malvids</taxon>
        <taxon>Malvales</taxon>
        <taxon>Malvaceae</taxon>
        <taxon>Malvoideae</taxon>
        <taxon>Gossypium</taxon>
    </lineage>
</organism>
<evidence type="ECO:0000313" key="1">
    <source>
        <dbReference type="EMBL" id="KHG17355.1"/>
    </source>
</evidence>
<evidence type="ECO:0000313" key="2">
    <source>
        <dbReference type="Proteomes" id="UP000032142"/>
    </source>
</evidence>
<keyword evidence="1" id="KW-0378">Hydrolase</keyword>
<dbReference type="EMBL" id="KN408114">
    <property type="protein sequence ID" value="KHG17355.1"/>
    <property type="molecule type" value="Genomic_DNA"/>
</dbReference>
<accession>A0A0B0NX34</accession>
<dbReference type="AlphaFoldDB" id="A0A0B0NX34"/>
<keyword evidence="1" id="KW-0255">Endonuclease</keyword>
<protein>
    <submittedName>
        <fullName evidence="1">Endonuclease V</fullName>
    </submittedName>
</protein>
<name>A0A0B0NX34_GOSAR</name>
<reference evidence="2" key="1">
    <citation type="submission" date="2014-09" db="EMBL/GenBank/DDBJ databases">
        <authorList>
            <person name="Mudge J."/>
            <person name="Ramaraj T."/>
            <person name="Lindquist I.E."/>
            <person name="Bharti A.K."/>
            <person name="Sundararajan A."/>
            <person name="Cameron C.T."/>
            <person name="Woodward J.E."/>
            <person name="May G.D."/>
            <person name="Brubaker C."/>
            <person name="Broadhvest J."/>
            <person name="Wilkins T.A."/>
        </authorList>
    </citation>
    <scope>NUCLEOTIDE SEQUENCE</scope>
    <source>
        <strain evidence="2">cv. AKA8401</strain>
    </source>
</reference>
<gene>
    <name evidence="1" type="ORF">F383_23623</name>
</gene>
<keyword evidence="2" id="KW-1185">Reference proteome</keyword>
<sequence>MRGSQGQRTGSGRIGLCDVHSPLSVDLRLSAETNRFGLQRTTISAVGSLLYSDFNEADGTRGTFARYGVRGTSVAAGGYGGWGCCLVVARLLLGLGSSLGPDKLIWLVV</sequence>
<keyword evidence="1" id="KW-0540">Nuclease</keyword>
<dbReference type="GO" id="GO:0004519">
    <property type="term" value="F:endonuclease activity"/>
    <property type="evidence" value="ECO:0007669"/>
    <property type="project" value="UniProtKB-KW"/>
</dbReference>
<dbReference type="Proteomes" id="UP000032142">
    <property type="component" value="Unassembled WGS sequence"/>
</dbReference>
<proteinExistence type="predicted"/>